<feature type="transmembrane region" description="Helical" evidence="7">
    <location>
        <begin position="64"/>
        <end position="87"/>
    </location>
</feature>
<evidence type="ECO:0000256" key="5">
    <source>
        <dbReference type="ARBA" id="ARBA00023136"/>
    </source>
</evidence>
<evidence type="ECO:0000313" key="8">
    <source>
        <dbReference type="EMBL" id="KUI56208.1"/>
    </source>
</evidence>
<feature type="compositionally biased region" description="Low complexity" evidence="6">
    <location>
        <begin position="561"/>
        <end position="577"/>
    </location>
</feature>
<feature type="transmembrane region" description="Helical" evidence="7">
    <location>
        <begin position="390"/>
        <end position="408"/>
    </location>
</feature>
<comment type="subcellular location">
    <subcellularLocation>
        <location evidence="1">Membrane</location>
        <topology evidence="1">Multi-pass membrane protein</topology>
    </subcellularLocation>
</comment>
<feature type="region of interest" description="Disordered" evidence="6">
    <location>
        <begin position="561"/>
        <end position="592"/>
    </location>
</feature>
<evidence type="ECO:0000313" key="9">
    <source>
        <dbReference type="Proteomes" id="UP000078576"/>
    </source>
</evidence>
<comment type="similarity">
    <text evidence="2">Belongs to the purine-cytosine permease (2.A.39) family.</text>
</comment>
<dbReference type="PANTHER" id="PTHR30618:SF0">
    <property type="entry name" value="PURINE-URACIL PERMEASE NCS1"/>
    <property type="match status" value="1"/>
</dbReference>
<evidence type="ECO:0000256" key="3">
    <source>
        <dbReference type="ARBA" id="ARBA00022692"/>
    </source>
</evidence>
<reference evidence="9" key="1">
    <citation type="submission" date="2014-12" db="EMBL/GenBank/DDBJ databases">
        <title>Genome Sequence of Valsa Canker Pathogens Uncovers a Specific Adaption of Colonization on Woody Bark.</title>
        <authorList>
            <person name="Yin Z."/>
            <person name="Liu H."/>
            <person name="Gao X."/>
            <person name="Li Z."/>
            <person name="Song N."/>
            <person name="Ke X."/>
            <person name="Dai Q."/>
            <person name="Wu Y."/>
            <person name="Sun Y."/>
            <person name="Xu J.-R."/>
            <person name="Kang Z.K."/>
            <person name="Wang L."/>
            <person name="Huang L."/>
        </authorList>
    </citation>
    <scope>NUCLEOTIDE SEQUENCE [LARGE SCALE GENOMIC DNA]</scope>
    <source>
        <strain evidence="9">SXYL134</strain>
    </source>
</reference>
<evidence type="ECO:0000256" key="4">
    <source>
        <dbReference type="ARBA" id="ARBA00022989"/>
    </source>
</evidence>
<protein>
    <submittedName>
        <fullName evidence="8">Allantoin permease</fullName>
    </submittedName>
</protein>
<dbReference type="PANTHER" id="PTHR30618">
    <property type="entry name" value="NCS1 FAMILY PURINE/PYRIMIDINE TRANSPORTER"/>
    <property type="match status" value="1"/>
</dbReference>
<feature type="transmembrane region" description="Helical" evidence="7">
    <location>
        <begin position="300"/>
        <end position="329"/>
    </location>
</feature>
<dbReference type="GO" id="GO:0015205">
    <property type="term" value="F:nucleobase transmembrane transporter activity"/>
    <property type="evidence" value="ECO:0007669"/>
    <property type="project" value="TreeGrafter"/>
</dbReference>
<sequence>MVRFPSRAAVTAPFSSKAAFIDFIKAPEAPEGHVGMGNGTRWSNRDLDPTPPSERTWTWYNLPLFWLSGSFSVTGWNIASSLIAVGLTWKQAFASSVLGSGIAGLVVVCMARPGAKYHIGYPVLNRAVMGMYGSYFFIFIRAAICIIWYGIQSYYGGNLLSIMFRCIFGDAWSKWTNTIPASSHVTSQQLLGFFIVWLLEFPFTWVHPTKIHYLFTIKGILMPAAAFGLFGWCMQYGAGISNIDQSSAAVTAASSKTQLGWSIMAGINVVMGGLSPMVINQPDLARYTKVPRDAGWPQGVCSFCSQIIVFFIGLAATTSIQGVWGTAYWSVWDLLNAILDHYWTPASRAGVFFVAICFLFGVFATNFGANSIPFGADMTALFPKFLTIRRGQIACAILGICVLPWELIASAKSFLSFLGSYNIFMAPLCAVIMVDYYLARRGNVHVPSLYNGSKKGLYWFTSGINPLGVFAWIGGTVMGLPGLVGQYLPQMVSQAAKNMYKLGWVLTFVTAAFIYAVSVTLVKPRVFPAGHEDTPFTMEWLANEGREGFYQGERQEAEIEGQIISSSPSIGDDGNSSGKDDNKSARVAEVKV</sequence>
<feature type="transmembrane region" description="Helical" evidence="7">
    <location>
        <begin position="93"/>
        <end position="111"/>
    </location>
</feature>
<keyword evidence="9" id="KW-1185">Reference proteome</keyword>
<dbReference type="Gene3D" id="1.10.4160.10">
    <property type="entry name" value="Hydantoin permease"/>
    <property type="match status" value="1"/>
</dbReference>
<keyword evidence="4 7" id="KW-1133">Transmembrane helix</keyword>
<keyword evidence="3 7" id="KW-0812">Transmembrane</keyword>
<feature type="transmembrane region" description="Helical" evidence="7">
    <location>
        <begin position="458"/>
        <end position="482"/>
    </location>
</feature>
<dbReference type="GO" id="GO:0005886">
    <property type="term" value="C:plasma membrane"/>
    <property type="evidence" value="ECO:0007669"/>
    <property type="project" value="TreeGrafter"/>
</dbReference>
<proteinExistence type="inferred from homology"/>
<gene>
    <name evidence="8" type="ORF">VP1G_03618</name>
</gene>
<dbReference type="OrthoDB" id="2018619at2759"/>
<feature type="transmembrane region" description="Helical" evidence="7">
    <location>
        <begin position="502"/>
        <end position="522"/>
    </location>
</feature>
<feature type="transmembrane region" description="Helical" evidence="7">
    <location>
        <begin position="259"/>
        <end position="279"/>
    </location>
</feature>
<accession>A0A194UX24</accession>
<dbReference type="InterPro" id="IPR045225">
    <property type="entry name" value="Uracil/uridine/allantoin_perm"/>
</dbReference>
<dbReference type="CDD" id="cd11482">
    <property type="entry name" value="SLC-NCS1sbd_NRT1-like"/>
    <property type="match status" value="1"/>
</dbReference>
<dbReference type="EMBL" id="KN714687">
    <property type="protein sequence ID" value="KUI56208.1"/>
    <property type="molecule type" value="Genomic_DNA"/>
</dbReference>
<evidence type="ECO:0000256" key="6">
    <source>
        <dbReference type="SAM" id="MobiDB-lite"/>
    </source>
</evidence>
<feature type="transmembrane region" description="Helical" evidence="7">
    <location>
        <begin position="132"/>
        <end position="151"/>
    </location>
</feature>
<dbReference type="Pfam" id="PF02133">
    <property type="entry name" value="Transp_cyt_pur"/>
    <property type="match status" value="1"/>
</dbReference>
<organism evidence="8 9">
    <name type="scientific">Cytospora mali</name>
    <name type="common">Apple Valsa canker fungus</name>
    <name type="synonym">Valsa mali</name>
    <dbReference type="NCBI Taxonomy" id="578113"/>
    <lineage>
        <taxon>Eukaryota</taxon>
        <taxon>Fungi</taxon>
        <taxon>Dikarya</taxon>
        <taxon>Ascomycota</taxon>
        <taxon>Pezizomycotina</taxon>
        <taxon>Sordariomycetes</taxon>
        <taxon>Sordariomycetidae</taxon>
        <taxon>Diaporthales</taxon>
        <taxon>Cytosporaceae</taxon>
        <taxon>Cytospora</taxon>
    </lineage>
</organism>
<name>A0A194UX24_CYTMA</name>
<feature type="transmembrane region" description="Helical" evidence="7">
    <location>
        <begin position="349"/>
        <end position="369"/>
    </location>
</feature>
<dbReference type="AlphaFoldDB" id="A0A194UX24"/>
<evidence type="ECO:0000256" key="2">
    <source>
        <dbReference type="ARBA" id="ARBA00008974"/>
    </source>
</evidence>
<keyword evidence="5 7" id="KW-0472">Membrane</keyword>
<evidence type="ECO:0000256" key="7">
    <source>
        <dbReference type="SAM" id="Phobius"/>
    </source>
</evidence>
<feature type="transmembrane region" description="Helical" evidence="7">
    <location>
        <begin position="220"/>
        <end position="239"/>
    </location>
</feature>
<dbReference type="InterPro" id="IPR001248">
    <property type="entry name" value="Pur-cyt_permease"/>
</dbReference>
<feature type="transmembrane region" description="Helical" evidence="7">
    <location>
        <begin position="414"/>
        <end position="438"/>
    </location>
</feature>
<dbReference type="Proteomes" id="UP000078576">
    <property type="component" value="Unassembled WGS sequence"/>
</dbReference>
<evidence type="ECO:0000256" key="1">
    <source>
        <dbReference type="ARBA" id="ARBA00004141"/>
    </source>
</evidence>
<feature type="compositionally biased region" description="Basic and acidic residues" evidence="6">
    <location>
        <begin position="578"/>
        <end position="592"/>
    </location>
</feature>